<dbReference type="AlphaFoldDB" id="A0A4P6UYR2"/>
<evidence type="ECO:0000313" key="1">
    <source>
        <dbReference type="EMBL" id="QBK27172.1"/>
    </source>
</evidence>
<dbReference type="Pfam" id="PF14152">
    <property type="entry name" value="YfhE"/>
    <property type="match status" value="1"/>
</dbReference>
<reference evidence="1 2" key="1">
    <citation type="submission" date="2019-02" db="EMBL/GenBank/DDBJ databases">
        <title>Ureibacillus thermophilus.</title>
        <authorList>
            <person name="Sunny J.S."/>
            <person name="Natarajan A."/>
            <person name="Saleena L.M."/>
        </authorList>
    </citation>
    <scope>NUCLEOTIDE SEQUENCE [LARGE SCALE GENOMIC DNA]</scope>
    <source>
        <strain evidence="1 2">LM102</strain>
    </source>
</reference>
<protein>
    <submittedName>
        <fullName evidence="1">YfhE family protein</fullName>
    </submittedName>
</protein>
<gene>
    <name evidence="1" type="ORF">DKZ56_09550</name>
</gene>
<dbReference type="EMBL" id="CP036528">
    <property type="protein sequence ID" value="QBK27172.1"/>
    <property type="molecule type" value="Genomic_DNA"/>
</dbReference>
<dbReference type="KEGG" id="uth:DKZ56_09550"/>
<dbReference type="InterPro" id="IPR025437">
    <property type="entry name" value="YfhE-like"/>
</dbReference>
<name>A0A4P6UYR2_9BACL</name>
<accession>A0A4P6UYR2</accession>
<organism evidence="1 2">
    <name type="scientific">Ureibacillus thermophilus</name>
    <dbReference type="NCBI Taxonomy" id="367743"/>
    <lineage>
        <taxon>Bacteria</taxon>
        <taxon>Bacillati</taxon>
        <taxon>Bacillota</taxon>
        <taxon>Bacilli</taxon>
        <taxon>Bacillales</taxon>
        <taxon>Caryophanaceae</taxon>
        <taxon>Ureibacillus</taxon>
    </lineage>
</organism>
<sequence length="47" mass="5627">MMKKPIHERLTEKNNGLTKAQEVLYQRDFKQAKETAKNIEHENKINM</sequence>
<evidence type="ECO:0000313" key="2">
    <source>
        <dbReference type="Proteomes" id="UP000291151"/>
    </source>
</evidence>
<proteinExistence type="predicted"/>
<keyword evidence="2" id="KW-1185">Reference proteome</keyword>
<dbReference type="Proteomes" id="UP000291151">
    <property type="component" value="Chromosome"/>
</dbReference>